<dbReference type="EMBL" id="SMJZ01000004">
    <property type="protein sequence ID" value="TDC10994.1"/>
    <property type="molecule type" value="Genomic_DNA"/>
</dbReference>
<proteinExistence type="predicted"/>
<feature type="chain" id="PRO_5020466077" evidence="1">
    <location>
        <begin position="45"/>
        <end position="157"/>
    </location>
</feature>
<comment type="caution">
    <text evidence="2">The sequence shown here is derived from an EMBL/GenBank/DDBJ whole genome shotgun (WGS) entry which is preliminary data.</text>
</comment>
<protein>
    <submittedName>
        <fullName evidence="2">Uncharacterized protein</fullName>
    </submittedName>
</protein>
<evidence type="ECO:0000313" key="2">
    <source>
        <dbReference type="EMBL" id="TDC10994.1"/>
    </source>
</evidence>
<organism evidence="2 3">
    <name type="scientific">Nonomuraea longispora</name>
    <dbReference type="NCBI Taxonomy" id="1848320"/>
    <lineage>
        <taxon>Bacteria</taxon>
        <taxon>Bacillati</taxon>
        <taxon>Actinomycetota</taxon>
        <taxon>Actinomycetes</taxon>
        <taxon>Streptosporangiales</taxon>
        <taxon>Streptosporangiaceae</taxon>
        <taxon>Nonomuraea</taxon>
    </lineage>
</organism>
<reference evidence="2 3" key="1">
    <citation type="submission" date="2019-02" db="EMBL/GenBank/DDBJ databases">
        <title>Draft genome sequences of novel Actinobacteria.</title>
        <authorList>
            <person name="Sahin N."/>
            <person name="Ay H."/>
            <person name="Saygin H."/>
        </authorList>
    </citation>
    <scope>NUCLEOTIDE SEQUENCE [LARGE SCALE GENOMIC DNA]</scope>
    <source>
        <strain evidence="2 3">KC201</strain>
    </source>
</reference>
<keyword evidence="3" id="KW-1185">Reference proteome</keyword>
<dbReference type="AlphaFoldDB" id="A0A4R4NQ49"/>
<keyword evidence="1" id="KW-0732">Signal</keyword>
<evidence type="ECO:0000313" key="3">
    <source>
        <dbReference type="Proteomes" id="UP000295157"/>
    </source>
</evidence>
<name>A0A4R4NQ49_9ACTN</name>
<gene>
    <name evidence="2" type="ORF">E1267_02000</name>
</gene>
<accession>A0A4R4NQ49</accession>
<dbReference type="Proteomes" id="UP000295157">
    <property type="component" value="Unassembled WGS sequence"/>
</dbReference>
<evidence type="ECO:0000256" key="1">
    <source>
        <dbReference type="SAM" id="SignalP"/>
    </source>
</evidence>
<sequence length="157" mass="17545">MSVTQIGSRENMNTRPLAATLRTILAVALATLLATTLGTQPAQAAHWRNIKGAVYAKIKWFNSKTIRKKEGKGPIDAKFSKIPGSLSSDPPGLWFGVKSKKTRKWMGASPREFPREDQKKRLTVNTSNGKKFFTSFKRRVICTGILCSHTFVGKMRY</sequence>
<feature type="signal peptide" evidence="1">
    <location>
        <begin position="1"/>
        <end position="44"/>
    </location>
</feature>